<keyword evidence="3" id="KW-1185">Reference proteome</keyword>
<dbReference type="Gene3D" id="3.40.50.410">
    <property type="entry name" value="von Willebrand factor, type A domain"/>
    <property type="match status" value="1"/>
</dbReference>
<dbReference type="InterPro" id="IPR002035">
    <property type="entry name" value="VWF_A"/>
</dbReference>
<proteinExistence type="predicted"/>
<dbReference type="SUPFAM" id="SSF53300">
    <property type="entry name" value="vWA-like"/>
    <property type="match status" value="1"/>
</dbReference>
<dbReference type="EMBL" id="CP016076">
    <property type="protein sequence ID" value="APU16699.1"/>
    <property type="molecule type" value="Genomic_DNA"/>
</dbReference>
<reference evidence="3" key="1">
    <citation type="submission" date="2016-06" db="EMBL/GenBank/DDBJ databases">
        <title>Complete genome sequence of Actinoalloteichus fjordicus DSM 46855 (=ADI127-17), type strain of the new species Actinoalloteichus fjordicus.</title>
        <authorList>
            <person name="Ruckert C."/>
            <person name="Nouioui I."/>
            <person name="Willmese J."/>
            <person name="van Wezel G."/>
            <person name="Klenk H.-P."/>
            <person name="Kalinowski J."/>
            <person name="Zotchev S.B."/>
        </authorList>
    </citation>
    <scope>NUCLEOTIDE SEQUENCE [LARGE SCALE GENOMIC DNA]</scope>
    <source>
        <strain evidence="3">ADI127-7</strain>
    </source>
</reference>
<dbReference type="Proteomes" id="UP000185511">
    <property type="component" value="Chromosome"/>
</dbReference>
<evidence type="ECO:0000259" key="1">
    <source>
        <dbReference type="PROSITE" id="PS50234"/>
    </source>
</evidence>
<dbReference type="RefSeq" id="WP_075742198.1">
    <property type="nucleotide sequence ID" value="NZ_CP016076.1"/>
</dbReference>
<sequence length="290" mass="30529">MYTAEISRKHPACLLLLIDQSYSMGETWPDVGGSKAEYLALIVNRVLGSASLLCSKGDDRFHDYFDVGVIGYGGTVDSLLHGADFDRPLLPISEVANNPRRIDQILKKIPDGAGGVVEQTISSPVWIDPETNGATPMVAALAAAESVVTQWCAAHPASLPPIVINLTDGVSTDGDPAEAAARLRTVMTDDGPVLLFNVHISALSNHQVLFPDSAAGLPDRYAVKLFDMSSVLPAGMKDAAASFGYSIAPESRGFLYNAQAAVVTEFLDIGTRAATPTGLRELTDGTSAAG</sequence>
<dbReference type="PROSITE" id="PS50234">
    <property type="entry name" value="VWFA"/>
    <property type="match status" value="1"/>
</dbReference>
<name>A0AAC9PTI0_9PSEU</name>
<dbReference type="CDD" id="cd00198">
    <property type="entry name" value="vWFA"/>
    <property type="match status" value="1"/>
</dbReference>
<dbReference type="InterPro" id="IPR036465">
    <property type="entry name" value="vWFA_dom_sf"/>
</dbReference>
<gene>
    <name evidence="2" type="ORF">UA74_23405</name>
</gene>
<evidence type="ECO:0000313" key="3">
    <source>
        <dbReference type="Proteomes" id="UP000185511"/>
    </source>
</evidence>
<organism evidence="2 3">
    <name type="scientific">Actinoalloteichus fjordicus</name>
    <dbReference type="NCBI Taxonomy" id="1612552"/>
    <lineage>
        <taxon>Bacteria</taxon>
        <taxon>Bacillati</taxon>
        <taxon>Actinomycetota</taxon>
        <taxon>Actinomycetes</taxon>
        <taxon>Pseudonocardiales</taxon>
        <taxon>Pseudonocardiaceae</taxon>
        <taxon>Actinoalloteichus</taxon>
    </lineage>
</organism>
<dbReference type="AlphaFoldDB" id="A0AAC9PTI0"/>
<protein>
    <recommendedName>
        <fullName evidence="1">VWFA domain-containing protein</fullName>
    </recommendedName>
</protein>
<feature type="domain" description="VWFA" evidence="1">
    <location>
        <begin position="13"/>
        <end position="240"/>
    </location>
</feature>
<evidence type="ECO:0000313" key="2">
    <source>
        <dbReference type="EMBL" id="APU16699.1"/>
    </source>
</evidence>
<dbReference type="KEGG" id="acad:UA74_23405"/>
<accession>A0AAC9PTI0</accession>